<name>A0A9X3XBL7_9BACT</name>
<evidence type="ECO:0000313" key="2">
    <source>
        <dbReference type="EMBL" id="MDC3987374.1"/>
    </source>
</evidence>
<evidence type="ECO:0000256" key="1">
    <source>
        <dbReference type="SAM" id="SignalP"/>
    </source>
</evidence>
<dbReference type="AlphaFoldDB" id="A0A9X3XBL7"/>
<protein>
    <submittedName>
        <fullName evidence="2">Uncharacterized protein</fullName>
    </submittedName>
</protein>
<dbReference type="InterPro" id="IPR011047">
    <property type="entry name" value="Quinoprotein_ADH-like_sf"/>
</dbReference>
<dbReference type="EMBL" id="JAGTJJ010000052">
    <property type="protein sequence ID" value="MDC3987374.1"/>
    <property type="molecule type" value="Genomic_DNA"/>
</dbReference>
<proteinExistence type="predicted"/>
<dbReference type="SUPFAM" id="SSF50998">
    <property type="entry name" value="Quinoprotein alcohol dehydrogenase-like"/>
    <property type="match status" value="1"/>
</dbReference>
<comment type="caution">
    <text evidence="2">The sequence shown here is derived from an EMBL/GenBank/DDBJ whole genome shotgun (WGS) entry which is preliminary data.</text>
</comment>
<dbReference type="Gene3D" id="2.80.10.50">
    <property type="match status" value="1"/>
</dbReference>
<reference evidence="2 3" key="1">
    <citation type="submission" date="2021-04" db="EMBL/GenBank/DDBJ databases">
        <title>Genome analysis of Polyangium sp.</title>
        <authorList>
            <person name="Li Y."/>
            <person name="Wang J."/>
        </authorList>
    </citation>
    <scope>NUCLEOTIDE SEQUENCE [LARGE SCALE GENOMIC DNA]</scope>
    <source>
        <strain evidence="2 3">SDU14</strain>
    </source>
</reference>
<keyword evidence="3" id="KW-1185">Reference proteome</keyword>
<sequence length="445" mass="46416">MLKALLALGLGTISACSARSAGSPTITISPPVSSQAASDASVSRAEVKPGTQLWTLSFDASIGTPSHAAADADGNVLWTYPLSGSVNLPTGVISTDVFDVLVGKVSRQGTLLWARPLDLPSHEVRALAVDAAGGLVLAGMFTAGRAQGKTDQGGFVLRLFPDGRMDWKLAFDGSVVPDNLGIDARGEVTLTGGMQETVDFGGGPLTSPFSRNSTSYTWFLARFGRDGRHVWSTKTDFNRFPAHAFLSDGSIVLAPDAAAPMTLFGAPLDAGPHLVRVDADGKVASSRPLLVSATKLAASGNRVCALAWDPPLTGPGYAGQPSSRLALQCFNARGALVFDRTLSDPKNPQARDKHISVHDMVLDPSGFVSITGSTVGDAPLDAFTLTGGQFIAGFAADGKIRFATQAPCPGSFGLGPDAVLFGWCDDERGRARRDGSTVILTRYAR</sequence>
<keyword evidence="1" id="KW-0732">Signal</keyword>
<feature type="chain" id="PRO_5040920437" evidence="1">
    <location>
        <begin position="22"/>
        <end position="445"/>
    </location>
</feature>
<dbReference type="PROSITE" id="PS51257">
    <property type="entry name" value="PROKAR_LIPOPROTEIN"/>
    <property type="match status" value="1"/>
</dbReference>
<evidence type="ECO:0000313" key="3">
    <source>
        <dbReference type="Proteomes" id="UP001151081"/>
    </source>
</evidence>
<feature type="signal peptide" evidence="1">
    <location>
        <begin position="1"/>
        <end position="21"/>
    </location>
</feature>
<organism evidence="2 3">
    <name type="scientific">Polyangium jinanense</name>
    <dbReference type="NCBI Taxonomy" id="2829994"/>
    <lineage>
        <taxon>Bacteria</taxon>
        <taxon>Pseudomonadati</taxon>
        <taxon>Myxococcota</taxon>
        <taxon>Polyangia</taxon>
        <taxon>Polyangiales</taxon>
        <taxon>Polyangiaceae</taxon>
        <taxon>Polyangium</taxon>
    </lineage>
</organism>
<gene>
    <name evidence="2" type="ORF">KEG57_43295</name>
</gene>
<dbReference type="Proteomes" id="UP001151081">
    <property type="component" value="Unassembled WGS sequence"/>
</dbReference>
<dbReference type="RefSeq" id="WP_272426829.1">
    <property type="nucleotide sequence ID" value="NZ_JAGTJJ010000052.1"/>
</dbReference>
<accession>A0A9X3XBL7</accession>